<organism evidence="3">
    <name type="scientific">Spathaspora passalidarum (strain NRRL Y-27907 / 11-Y1)</name>
    <dbReference type="NCBI Taxonomy" id="619300"/>
    <lineage>
        <taxon>Eukaryota</taxon>
        <taxon>Fungi</taxon>
        <taxon>Dikarya</taxon>
        <taxon>Ascomycota</taxon>
        <taxon>Saccharomycotina</taxon>
        <taxon>Pichiomycetes</taxon>
        <taxon>Debaryomycetaceae</taxon>
        <taxon>Spathaspora</taxon>
    </lineage>
</organism>
<reference evidence="2 3" key="1">
    <citation type="journal article" date="2011" name="Proc. Natl. Acad. Sci. U.S.A.">
        <title>Comparative genomics of xylose-fermenting fungi for enhanced biofuel production.</title>
        <authorList>
            <person name="Wohlbach D.J."/>
            <person name="Kuo A."/>
            <person name="Sato T.K."/>
            <person name="Potts K.M."/>
            <person name="Salamov A.A."/>
            <person name="LaButti K.M."/>
            <person name="Sun H."/>
            <person name="Clum A."/>
            <person name="Pangilinan J.L."/>
            <person name="Lindquist E.A."/>
            <person name="Lucas S."/>
            <person name="Lapidus A."/>
            <person name="Jin M."/>
            <person name="Gunawan C."/>
            <person name="Balan V."/>
            <person name="Dale B.E."/>
            <person name="Jeffries T.W."/>
            <person name="Zinkel R."/>
            <person name="Barry K.W."/>
            <person name="Grigoriev I.V."/>
            <person name="Gasch A.P."/>
        </authorList>
    </citation>
    <scope>NUCLEOTIDE SEQUENCE [LARGE SCALE GENOMIC DNA]</scope>
    <source>
        <strain evidence="3">NRRL Y-27907 / 11-Y1</strain>
    </source>
</reference>
<dbReference type="KEGG" id="spaa:SPAPADRAFT_59250"/>
<dbReference type="GeneID" id="18872836"/>
<protein>
    <submittedName>
        <fullName evidence="2">Uncharacterized protein</fullName>
    </submittedName>
</protein>
<sequence length="255" mass="28790">MSVYHNEVLPLLIRLDDKYAEGLGDIYSEIPKFDYQEANHEYFKPLVQPKHRVTMSTPGSASSTSPSATTTPSKSKKRPHHHSEDVTLPFAKFGGSPEADVLHQTHHLPQQPQPHLHPQPHQQQHALDESVDPALKRSRIQDQANSIDFENALATAAIAAINSEPVTNGRDPTPFYIKDRKWFNKLISLHDSGLLGVDEVLSVCEGVRDNKIPMFMLNVLDNSYYPSRTGMSEDIPDEETVKRIREFMLPMVYNS</sequence>
<feature type="region of interest" description="Disordered" evidence="1">
    <location>
        <begin position="53"/>
        <end position="94"/>
    </location>
</feature>
<evidence type="ECO:0000313" key="2">
    <source>
        <dbReference type="EMBL" id="EGW33875.1"/>
    </source>
</evidence>
<dbReference type="AlphaFoldDB" id="G3AJH2"/>
<evidence type="ECO:0000256" key="1">
    <source>
        <dbReference type="SAM" id="MobiDB-lite"/>
    </source>
</evidence>
<gene>
    <name evidence="2" type="ORF">SPAPADRAFT_59250</name>
</gene>
<keyword evidence="3" id="KW-1185">Reference proteome</keyword>
<feature type="compositionally biased region" description="Low complexity" evidence="1">
    <location>
        <begin position="56"/>
        <end position="73"/>
    </location>
</feature>
<proteinExistence type="predicted"/>
<dbReference type="Proteomes" id="UP000000709">
    <property type="component" value="Unassembled WGS sequence"/>
</dbReference>
<evidence type="ECO:0000313" key="3">
    <source>
        <dbReference type="Proteomes" id="UP000000709"/>
    </source>
</evidence>
<dbReference type="RefSeq" id="XP_007373459.1">
    <property type="nucleotide sequence ID" value="XM_007373397.1"/>
</dbReference>
<accession>G3AJH2</accession>
<dbReference type="EMBL" id="GL996500">
    <property type="protein sequence ID" value="EGW33875.1"/>
    <property type="molecule type" value="Genomic_DNA"/>
</dbReference>
<dbReference type="InParanoid" id="G3AJH2"/>
<name>G3AJH2_SPAPN</name>
<dbReference type="STRING" id="619300.G3AJH2"/>
<dbReference type="HOGENOM" id="CLU_1090577_0_0_1"/>
<dbReference type="OrthoDB" id="4024958at2759"/>
<feature type="region of interest" description="Disordered" evidence="1">
    <location>
        <begin position="107"/>
        <end position="130"/>
    </location>
</feature>
<dbReference type="eggNOG" id="ENOG502SA26">
    <property type="taxonomic scope" value="Eukaryota"/>
</dbReference>